<dbReference type="InterPro" id="IPR001609">
    <property type="entry name" value="Myosin_head_motor_dom-like"/>
</dbReference>
<dbReference type="GO" id="GO:0005524">
    <property type="term" value="F:ATP binding"/>
    <property type="evidence" value="ECO:0007669"/>
    <property type="project" value="UniProtKB-UniRule"/>
</dbReference>
<dbReference type="GO" id="GO:0051015">
    <property type="term" value="F:actin filament binding"/>
    <property type="evidence" value="ECO:0007669"/>
    <property type="project" value="TreeGrafter"/>
</dbReference>
<dbReference type="SUPFAM" id="SSF52540">
    <property type="entry name" value="P-loop containing nucleoside triphosphate hydrolases"/>
    <property type="match status" value="1"/>
</dbReference>
<dbReference type="PANTHER" id="PTHR13140:SF845">
    <property type="entry name" value="MYOSIN-LIKE PROTEIN"/>
    <property type="match status" value="1"/>
</dbReference>
<feature type="binding site" evidence="6">
    <location>
        <begin position="158"/>
        <end position="165"/>
    </location>
    <ligand>
        <name>ATP</name>
        <dbReference type="ChEBI" id="CHEBI:30616"/>
    </ligand>
</feature>
<dbReference type="SMART" id="SM00242">
    <property type="entry name" value="MYSc"/>
    <property type="match status" value="1"/>
</dbReference>
<dbReference type="EMBL" id="JNBR01001524">
    <property type="protein sequence ID" value="OQR86182.1"/>
    <property type="molecule type" value="Genomic_DNA"/>
</dbReference>
<dbReference type="GO" id="GO:0005737">
    <property type="term" value="C:cytoplasm"/>
    <property type="evidence" value="ECO:0007669"/>
    <property type="project" value="TreeGrafter"/>
</dbReference>
<evidence type="ECO:0000256" key="2">
    <source>
        <dbReference type="ARBA" id="ARBA00022840"/>
    </source>
</evidence>
<dbReference type="GO" id="GO:0000146">
    <property type="term" value="F:microfilament motor activity"/>
    <property type="evidence" value="ECO:0007669"/>
    <property type="project" value="TreeGrafter"/>
</dbReference>
<sequence length="559" mass="61672">MEVGARVWVRDDSEIWVAGVVEECHEAKHLVRPLLESPKLTRHACLGRLHDGEAGLHLRNDLDDFRDVPNLIQLQYLHEPELLYAVANRFAHDLIYTYIGDILLAFNPFRPLNIYTPRHVREYEAMDADAPPHVFAIASMAYRCMRDEQQNQSILVSGESGAGKTENTKFLMQYLATVGAPSAASAATAMTPAKTRRGKAAAVAPTSTTDIQTQILQTNPILEAFGNAKTVRNDNSSRFGKFIALQFGAAHTIVGAKISVYLLEKIRLSHQSPGERNFHIFYELVAGADDELAEALELGGLEDYAILNQADCYERRQGVDDGAQLALTLRAFQDMGIPDSETHVVLGVVAALLHLGNVAFDAAVSAVSNLEMAAVASAGSDALATAARLLGVAPEALVAALVTRRIHTTREVVEVKLTAAQAEDAKQSLMQSIYGGLFLYIVERLSNIICHDRASAHTIGILDIFGFENLQTNGFEQLCINYANERLQAQFNDLVFAKEQRMYAAEGIEWKYIEYPDNAPCLALLEDRPHGMWCLLDEECILPKGSNEGWITKLYQTFL</sequence>
<feature type="domain" description="Myosin motor" evidence="7">
    <location>
        <begin position="66"/>
        <end position="559"/>
    </location>
</feature>
<protein>
    <submittedName>
        <fullName evidence="8">Myosin-like protein</fullName>
    </submittedName>
</protein>
<dbReference type="PROSITE" id="PS51456">
    <property type="entry name" value="MYOSIN_MOTOR"/>
    <property type="match status" value="1"/>
</dbReference>
<evidence type="ECO:0000256" key="5">
    <source>
        <dbReference type="ARBA" id="ARBA00023203"/>
    </source>
</evidence>
<evidence type="ECO:0000313" key="9">
    <source>
        <dbReference type="Proteomes" id="UP000243579"/>
    </source>
</evidence>
<keyword evidence="4 6" id="KW-0505">Motor protein</keyword>
<keyword evidence="1 6" id="KW-0547">Nucleotide-binding</keyword>
<feature type="non-terminal residue" evidence="8">
    <location>
        <position position="559"/>
    </location>
</feature>
<comment type="caution">
    <text evidence="8">The sequence shown here is derived from an EMBL/GenBank/DDBJ whole genome shotgun (WGS) entry which is preliminary data.</text>
</comment>
<dbReference type="Gene3D" id="1.10.10.820">
    <property type="match status" value="1"/>
</dbReference>
<evidence type="ECO:0000256" key="3">
    <source>
        <dbReference type="ARBA" id="ARBA00023123"/>
    </source>
</evidence>
<dbReference type="Gene3D" id="1.20.58.530">
    <property type="match status" value="1"/>
</dbReference>
<reference evidence="8 9" key="1">
    <citation type="journal article" date="2014" name="Genome Biol. Evol.">
        <title>The secreted proteins of Achlya hypogyna and Thraustotheca clavata identify the ancestral oomycete secretome and reveal gene acquisitions by horizontal gene transfer.</title>
        <authorList>
            <person name="Misner I."/>
            <person name="Blouin N."/>
            <person name="Leonard G."/>
            <person name="Richards T.A."/>
            <person name="Lane C.E."/>
        </authorList>
    </citation>
    <scope>NUCLEOTIDE SEQUENCE [LARGE SCALE GENOMIC DNA]</scope>
    <source>
        <strain evidence="8 9">ATCC 48635</strain>
    </source>
</reference>
<dbReference type="GO" id="GO:0016020">
    <property type="term" value="C:membrane"/>
    <property type="evidence" value="ECO:0007669"/>
    <property type="project" value="TreeGrafter"/>
</dbReference>
<evidence type="ECO:0000256" key="1">
    <source>
        <dbReference type="ARBA" id="ARBA00022741"/>
    </source>
</evidence>
<dbReference type="InterPro" id="IPR027417">
    <property type="entry name" value="P-loop_NTPase"/>
</dbReference>
<dbReference type="STRING" id="1202772.A0A1V9YKD7"/>
<dbReference type="GO" id="GO:0007015">
    <property type="term" value="P:actin filament organization"/>
    <property type="evidence" value="ECO:0007669"/>
    <property type="project" value="TreeGrafter"/>
</dbReference>
<keyword evidence="2 6" id="KW-0067">ATP-binding</keyword>
<name>A0A1V9YKD7_ACHHY</name>
<dbReference type="InterPro" id="IPR036961">
    <property type="entry name" value="Kinesin_motor_dom_sf"/>
</dbReference>
<evidence type="ECO:0000256" key="4">
    <source>
        <dbReference type="ARBA" id="ARBA00023175"/>
    </source>
</evidence>
<evidence type="ECO:0000313" key="8">
    <source>
        <dbReference type="EMBL" id="OQR86182.1"/>
    </source>
</evidence>
<accession>A0A1V9YKD7</accession>
<evidence type="ECO:0000256" key="6">
    <source>
        <dbReference type="PROSITE-ProRule" id="PRU00782"/>
    </source>
</evidence>
<organism evidence="8 9">
    <name type="scientific">Achlya hypogyna</name>
    <name type="common">Oomycete</name>
    <name type="synonym">Protoachlya hypogyna</name>
    <dbReference type="NCBI Taxonomy" id="1202772"/>
    <lineage>
        <taxon>Eukaryota</taxon>
        <taxon>Sar</taxon>
        <taxon>Stramenopiles</taxon>
        <taxon>Oomycota</taxon>
        <taxon>Saprolegniomycetes</taxon>
        <taxon>Saprolegniales</taxon>
        <taxon>Achlyaceae</taxon>
        <taxon>Achlya</taxon>
    </lineage>
</organism>
<comment type="caution">
    <text evidence="6">Lacks conserved residue(s) required for the propagation of feature annotation.</text>
</comment>
<keyword evidence="9" id="KW-1185">Reference proteome</keyword>
<keyword evidence="5 6" id="KW-0009">Actin-binding</keyword>
<dbReference type="FunFam" id="1.10.10.820:FF:000001">
    <property type="entry name" value="Myosin heavy chain"/>
    <property type="match status" value="1"/>
</dbReference>
<gene>
    <name evidence="8" type="ORF">ACHHYP_10828</name>
</gene>
<proteinExistence type="inferred from homology"/>
<dbReference type="OrthoDB" id="6108017at2759"/>
<evidence type="ECO:0000259" key="7">
    <source>
        <dbReference type="PROSITE" id="PS51456"/>
    </source>
</evidence>
<dbReference type="PANTHER" id="PTHR13140">
    <property type="entry name" value="MYOSIN"/>
    <property type="match status" value="1"/>
</dbReference>
<keyword evidence="3 6" id="KW-0518">Myosin</keyword>
<comment type="similarity">
    <text evidence="6">Belongs to the TRAFAC class myosin-kinesin ATPase superfamily. Myosin family.</text>
</comment>
<dbReference type="Gene3D" id="1.20.120.720">
    <property type="entry name" value="Myosin VI head, motor domain, U50 subdomain"/>
    <property type="match status" value="1"/>
</dbReference>
<dbReference type="Gene3D" id="3.40.850.10">
    <property type="entry name" value="Kinesin motor domain"/>
    <property type="match status" value="1"/>
</dbReference>
<dbReference type="AlphaFoldDB" id="A0A1V9YKD7"/>
<dbReference type="Proteomes" id="UP000243579">
    <property type="component" value="Unassembled WGS sequence"/>
</dbReference>
<dbReference type="PRINTS" id="PR00193">
    <property type="entry name" value="MYOSINHEAVY"/>
</dbReference>
<dbReference type="GO" id="GO:0016459">
    <property type="term" value="C:myosin complex"/>
    <property type="evidence" value="ECO:0007669"/>
    <property type="project" value="UniProtKB-KW"/>
</dbReference>
<dbReference type="Pfam" id="PF00063">
    <property type="entry name" value="Myosin_head"/>
    <property type="match status" value="1"/>
</dbReference>